<proteinExistence type="predicted"/>
<evidence type="ECO:0000256" key="4">
    <source>
        <dbReference type="ARBA" id="ARBA00022741"/>
    </source>
</evidence>
<dbReference type="EC" id="2.7.11.1" evidence="1"/>
<dbReference type="SMART" id="SM00220">
    <property type="entry name" value="S_TKc"/>
    <property type="match status" value="1"/>
</dbReference>
<evidence type="ECO:0000313" key="10">
    <source>
        <dbReference type="EMBL" id="KPM37934.1"/>
    </source>
</evidence>
<dbReference type="PANTHER" id="PTHR47634">
    <property type="entry name" value="PROTEIN KINASE DOMAIN-CONTAINING PROTEIN-RELATED"/>
    <property type="match status" value="1"/>
</dbReference>
<dbReference type="InterPro" id="IPR011009">
    <property type="entry name" value="Kinase-like_dom_sf"/>
</dbReference>
<evidence type="ECO:0000256" key="3">
    <source>
        <dbReference type="ARBA" id="ARBA00022679"/>
    </source>
</evidence>
<gene>
    <name evidence="10" type="ORF">AK830_g8621</name>
</gene>
<dbReference type="GO" id="GO:0005524">
    <property type="term" value="F:ATP binding"/>
    <property type="evidence" value="ECO:0007669"/>
    <property type="project" value="UniProtKB-KW"/>
</dbReference>
<feature type="domain" description="Protein kinase" evidence="9">
    <location>
        <begin position="88"/>
        <end position="431"/>
    </location>
</feature>
<dbReference type="Proteomes" id="UP000050424">
    <property type="component" value="Unassembled WGS sequence"/>
</dbReference>
<dbReference type="GO" id="GO:0000245">
    <property type="term" value="P:spliceosomal complex assembly"/>
    <property type="evidence" value="ECO:0007669"/>
    <property type="project" value="TreeGrafter"/>
</dbReference>
<name>A0A0P7AK90_9HYPO</name>
<dbReference type="InterPro" id="IPR051334">
    <property type="entry name" value="SRPK"/>
</dbReference>
<evidence type="ECO:0000256" key="8">
    <source>
        <dbReference type="ARBA" id="ARBA00048679"/>
    </source>
</evidence>
<comment type="catalytic activity">
    <reaction evidence="8">
        <text>L-seryl-[protein] + ATP = O-phospho-L-seryl-[protein] + ADP + H(+)</text>
        <dbReference type="Rhea" id="RHEA:17989"/>
        <dbReference type="Rhea" id="RHEA-COMP:9863"/>
        <dbReference type="Rhea" id="RHEA-COMP:11604"/>
        <dbReference type="ChEBI" id="CHEBI:15378"/>
        <dbReference type="ChEBI" id="CHEBI:29999"/>
        <dbReference type="ChEBI" id="CHEBI:30616"/>
        <dbReference type="ChEBI" id="CHEBI:83421"/>
        <dbReference type="ChEBI" id="CHEBI:456216"/>
        <dbReference type="EC" id="2.7.11.1"/>
    </reaction>
</comment>
<reference evidence="10 11" key="1">
    <citation type="submission" date="2015-09" db="EMBL/GenBank/DDBJ databases">
        <title>Draft genome of a European isolate of the apple canker pathogen Neonectria ditissima.</title>
        <authorList>
            <person name="Gomez-Cortecero A."/>
            <person name="Harrison R.J."/>
            <person name="Armitage A.D."/>
        </authorList>
    </citation>
    <scope>NUCLEOTIDE SEQUENCE [LARGE SCALE GENOMIC DNA]</scope>
    <source>
        <strain evidence="10 11">R09/05</strain>
    </source>
</reference>
<evidence type="ECO:0000256" key="5">
    <source>
        <dbReference type="ARBA" id="ARBA00022777"/>
    </source>
</evidence>
<dbReference type="STRING" id="78410.A0A0P7AK90"/>
<evidence type="ECO:0000313" key="11">
    <source>
        <dbReference type="Proteomes" id="UP000050424"/>
    </source>
</evidence>
<dbReference type="AlphaFoldDB" id="A0A0P7AK90"/>
<evidence type="ECO:0000256" key="6">
    <source>
        <dbReference type="ARBA" id="ARBA00022840"/>
    </source>
</evidence>
<dbReference type="Pfam" id="PF00069">
    <property type="entry name" value="Pkinase"/>
    <property type="match status" value="1"/>
</dbReference>
<evidence type="ECO:0000259" key="9">
    <source>
        <dbReference type="PROSITE" id="PS50011"/>
    </source>
</evidence>
<dbReference type="InterPro" id="IPR000719">
    <property type="entry name" value="Prot_kinase_dom"/>
</dbReference>
<keyword evidence="4" id="KW-0547">Nucleotide-binding</keyword>
<evidence type="ECO:0000256" key="7">
    <source>
        <dbReference type="ARBA" id="ARBA00047899"/>
    </source>
</evidence>
<dbReference type="PROSITE" id="PS50011">
    <property type="entry name" value="PROTEIN_KINASE_DOM"/>
    <property type="match status" value="1"/>
</dbReference>
<dbReference type="EMBL" id="LKCW01000149">
    <property type="protein sequence ID" value="KPM37934.1"/>
    <property type="molecule type" value="Genomic_DNA"/>
</dbReference>
<sequence length="438" mass="49788">MPLIQHFITNTRTKKGSWDTLKTIPMAPLLKWARGLLRRAPSVPLRFPAAGFEVIPATELLEEEQFDEFKTSNYYPVNIGDLFASEKYQVVGKLGFGSTSTVWLARNLQEHDFVTLKIFARDHGETCRDEFRTYEAINKANPSHPGHRHVRTALDTFTINRPGGDHQCLVQLPMWDSWKDLLLRNPTGRFSEALLKGGLQHLLRAIDYLHTAYKLVHTDIKADNILHAIVDQGILEAFVREEMDAPSPRKYVDGAPIYMSRRFGLPEDFGRIVLSDFGSAVRGDVRRNHDAQPNVYRSPEVMIKAAWSYPVDIWNAGAMIWDVFQGGHLFYGEDPTGKGYTTRAHLAEVVGLLGPPPLDLLERGVRSKEFFSEEGQWIADVPIPQGNSLEKAERVLVGRNKAMFLDFIRGMLAWRPEDRKTARELLDDPWLNTPEISD</sequence>
<dbReference type="Gene3D" id="3.30.200.20">
    <property type="entry name" value="Phosphorylase Kinase, domain 1"/>
    <property type="match status" value="1"/>
</dbReference>
<keyword evidence="2" id="KW-0723">Serine/threonine-protein kinase</keyword>
<organism evidence="10 11">
    <name type="scientific">Neonectria ditissima</name>
    <dbReference type="NCBI Taxonomy" id="78410"/>
    <lineage>
        <taxon>Eukaryota</taxon>
        <taxon>Fungi</taxon>
        <taxon>Dikarya</taxon>
        <taxon>Ascomycota</taxon>
        <taxon>Pezizomycotina</taxon>
        <taxon>Sordariomycetes</taxon>
        <taxon>Hypocreomycetidae</taxon>
        <taxon>Hypocreales</taxon>
        <taxon>Nectriaceae</taxon>
        <taxon>Neonectria</taxon>
    </lineage>
</organism>
<keyword evidence="3" id="KW-0808">Transferase</keyword>
<dbReference type="GO" id="GO:0005737">
    <property type="term" value="C:cytoplasm"/>
    <property type="evidence" value="ECO:0007669"/>
    <property type="project" value="TreeGrafter"/>
</dbReference>
<dbReference type="OrthoDB" id="5979581at2759"/>
<evidence type="ECO:0000256" key="1">
    <source>
        <dbReference type="ARBA" id="ARBA00012513"/>
    </source>
</evidence>
<dbReference type="GO" id="GO:0005634">
    <property type="term" value="C:nucleus"/>
    <property type="evidence" value="ECO:0007669"/>
    <property type="project" value="TreeGrafter"/>
</dbReference>
<comment type="caution">
    <text evidence="10">The sequence shown here is derived from an EMBL/GenBank/DDBJ whole genome shotgun (WGS) entry which is preliminary data.</text>
</comment>
<keyword evidence="6" id="KW-0067">ATP-binding</keyword>
<keyword evidence="11" id="KW-1185">Reference proteome</keyword>
<accession>A0A0P7AK90</accession>
<keyword evidence="5" id="KW-0418">Kinase</keyword>
<comment type="catalytic activity">
    <reaction evidence="7">
        <text>L-threonyl-[protein] + ATP = O-phospho-L-threonyl-[protein] + ADP + H(+)</text>
        <dbReference type="Rhea" id="RHEA:46608"/>
        <dbReference type="Rhea" id="RHEA-COMP:11060"/>
        <dbReference type="Rhea" id="RHEA-COMP:11605"/>
        <dbReference type="ChEBI" id="CHEBI:15378"/>
        <dbReference type="ChEBI" id="CHEBI:30013"/>
        <dbReference type="ChEBI" id="CHEBI:30616"/>
        <dbReference type="ChEBI" id="CHEBI:61977"/>
        <dbReference type="ChEBI" id="CHEBI:456216"/>
        <dbReference type="EC" id="2.7.11.1"/>
    </reaction>
</comment>
<protein>
    <recommendedName>
        <fullName evidence="1">non-specific serine/threonine protein kinase</fullName>
        <ecNumber evidence="1">2.7.11.1</ecNumber>
    </recommendedName>
</protein>
<dbReference type="GO" id="GO:0004674">
    <property type="term" value="F:protein serine/threonine kinase activity"/>
    <property type="evidence" value="ECO:0007669"/>
    <property type="project" value="UniProtKB-KW"/>
</dbReference>
<dbReference type="Gene3D" id="1.10.510.10">
    <property type="entry name" value="Transferase(Phosphotransferase) domain 1"/>
    <property type="match status" value="1"/>
</dbReference>
<evidence type="ECO:0000256" key="2">
    <source>
        <dbReference type="ARBA" id="ARBA00022527"/>
    </source>
</evidence>
<dbReference type="GO" id="GO:0050684">
    <property type="term" value="P:regulation of mRNA processing"/>
    <property type="evidence" value="ECO:0007669"/>
    <property type="project" value="TreeGrafter"/>
</dbReference>
<dbReference type="PANTHER" id="PTHR47634:SF9">
    <property type="entry name" value="PROTEIN KINASE DOMAIN-CONTAINING PROTEIN-RELATED"/>
    <property type="match status" value="1"/>
</dbReference>
<dbReference type="SUPFAM" id="SSF56112">
    <property type="entry name" value="Protein kinase-like (PK-like)"/>
    <property type="match status" value="1"/>
</dbReference>